<accession>A0A1I2J6N3</accession>
<dbReference type="EMBL" id="FOMX01000145">
    <property type="protein sequence ID" value="SFF50184.1"/>
    <property type="molecule type" value="Genomic_DNA"/>
</dbReference>
<name>A0A1I2J6N3_9BACT</name>
<dbReference type="Proteomes" id="UP000199400">
    <property type="component" value="Unassembled WGS sequence"/>
</dbReference>
<gene>
    <name evidence="1" type="ORF">SAMN02745121_09208</name>
</gene>
<reference evidence="2" key="1">
    <citation type="submission" date="2016-10" db="EMBL/GenBank/DDBJ databases">
        <authorList>
            <person name="Varghese N."/>
            <person name="Submissions S."/>
        </authorList>
    </citation>
    <scope>NUCLEOTIDE SEQUENCE [LARGE SCALE GENOMIC DNA]</scope>
    <source>
        <strain evidence="2">ATCC 25963</strain>
    </source>
</reference>
<proteinExistence type="predicted"/>
<sequence>IDFAVLTAGDASRIEPSLRRGGREPLGFGEPWVRAIREAAALARVPSSQRSLLFDEPADDCHEFGNQWRYQVARHAEWQAWYDAIGRDWRDAKAVVRDRPRAHHLDLLHFLAPDPRAAASTTAR</sequence>
<evidence type="ECO:0000313" key="2">
    <source>
        <dbReference type="Proteomes" id="UP000199400"/>
    </source>
</evidence>
<dbReference type="AlphaFoldDB" id="A0A1I2J6N3"/>
<organism evidence="1 2">
    <name type="scientific">Nannocystis exedens</name>
    <dbReference type="NCBI Taxonomy" id="54"/>
    <lineage>
        <taxon>Bacteria</taxon>
        <taxon>Pseudomonadati</taxon>
        <taxon>Myxococcota</taxon>
        <taxon>Polyangia</taxon>
        <taxon>Nannocystales</taxon>
        <taxon>Nannocystaceae</taxon>
        <taxon>Nannocystis</taxon>
    </lineage>
</organism>
<dbReference type="STRING" id="54.SAMN02745121_09208"/>
<dbReference type="RefSeq" id="WP_177326113.1">
    <property type="nucleotide sequence ID" value="NZ_FOMX01000145.1"/>
</dbReference>
<feature type="non-terminal residue" evidence="1">
    <location>
        <position position="1"/>
    </location>
</feature>
<evidence type="ECO:0000313" key="1">
    <source>
        <dbReference type="EMBL" id="SFF50184.1"/>
    </source>
</evidence>
<protein>
    <submittedName>
        <fullName evidence="1">Uncharacterized protein</fullName>
    </submittedName>
</protein>
<keyword evidence="2" id="KW-1185">Reference proteome</keyword>